<dbReference type="EMBL" id="QXFT01009049">
    <property type="protein sequence ID" value="KAE9263316.1"/>
    <property type="molecule type" value="Genomic_DNA"/>
</dbReference>
<comment type="caution">
    <text evidence="1">The sequence shown here is derived from an EMBL/GenBank/DDBJ whole genome shotgun (WGS) entry which is preliminary data.</text>
</comment>
<keyword evidence="2" id="KW-1185">Reference proteome</keyword>
<proteinExistence type="predicted"/>
<protein>
    <submittedName>
        <fullName evidence="1">Uncharacterized protein</fullName>
    </submittedName>
</protein>
<organism evidence="1 2">
    <name type="scientific">Phytophthora rubi</name>
    <dbReference type="NCBI Taxonomy" id="129364"/>
    <lineage>
        <taxon>Eukaryota</taxon>
        <taxon>Sar</taxon>
        <taxon>Stramenopiles</taxon>
        <taxon>Oomycota</taxon>
        <taxon>Peronosporomycetes</taxon>
        <taxon>Peronosporales</taxon>
        <taxon>Peronosporaceae</taxon>
        <taxon>Phytophthora</taxon>
    </lineage>
</organism>
<dbReference type="Proteomes" id="UP000434957">
    <property type="component" value="Unassembled WGS sequence"/>
</dbReference>
<dbReference type="AlphaFoldDB" id="A0A6A4AXF1"/>
<evidence type="ECO:0000313" key="2">
    <source>
        <dbReference type="Proteomes" id="UP000434957"/>
    </source>
</evidence>
<gene>
    <name evidence="1" type="ORF">PR003_g33199</name>
</gene>
<accession>A0A6A4AXF1</accession>
<sequence length="271" mass="29943">MSLFGGKKLFRFGKKKKIMEEQEKAKEQEQLLKSAAELQALSPSRAQQLRRESVSLHVFLRVLDYQGRHDIIIFTVEKQSIKAVSAVEKLIRNVKSRAENFAVEMMTNPPRGDEEVNAKRFCSVASSSGDRGGGGFLVLSLLKRAQARFQEVEALFGGAMRQYFTGAQSTARDAHTNVSEGLTALFGNSSSKDDVGSESTSTPTTALLRVSLAACALKRDTIMALSQTDLLKEYLRLQAGRKLVQLDPTDKKTWGALARARALLRSFDNVI</sequence>
<name>A0A6A4AXF1_9STRA</name>
<feature type="non-terminal residue" evidence="1">
    <location>
        <position position="271"/>
    </location>
</feature>
<evidence type="ECO:0000313" key="1">
    <source>
        <dbReference type="EMBL" id="KAE9263316.1"/>
    </source>
</evidence>
<reference evidence="1 2" key="1">
    <citation type="submission" date="2018-08" db="EMBL/GenBank/DDBJ databases">
        <title>Genomic investigation of the strawberry pathogen Phytophthora fragariae indicates pathogenicity is determined by transcriptional variation in three key races.</title>
        <authorList>
            <person name="Adams T.M."/>
            <person name="Armitage A.D."/>
            <person name="Sobczyk M.K."/>
            <person name="Bates H.J."/>
            <person name="Dunwell J.M."/>
            <person name="Nellist C.F."/>
            <person name="Harrison R.J."/>
        </authorList>
    </citation>
    <scope>NUCLEOTIDE SEQUENCE [LARGE SCALE GENOMIC DNA]</scope>
    <source>
        <strain evidence="1 2">SCRP333</strain>
    </source>
</reference>